<reference evidence="2 3" key="2">
    <citation type="submission" date="2019-05" db="EMBL/GenBank/DDBJ databases">
        <authorList>
            <person name="Lianzixin W."/>
        </authorList>
    </citation>
    <scope>NUCLEOTIDE SEQUENCE [LARGE SCALE GENOMIC DNA]</scope>
    <source>
        <strain evidence="2 3">EC11</strain>
    </source>
</reference>
<sequence length="176" mass="19471">MNEIIKKNGITFGIVTGVISILITSSIYLIDLKLFTAWWLGILSIAIYLGIGIYLLTKTKKELGGVFPFKEAFTTYFISAVIGIAISVLFNIILFNFIDPEAKETLSDLSIEAAVNMMKKFNTPTSAIKEAVAKMEEQNQFDIVAQLKGSIFSIIFSAIFGLILAAIFKSKKQEQL</sequence>
<keyword evidence="1" id="KW-0472">Membrane</keyword>
<feature type="transmembrane region" description="Helical" evidence="1">
    <location>
        <begin position="76"/>
        <end position="98"/>
    </location>
</feature>
<name>A0ABX0IQM9_9FLAO</name>
<feature type="transmembrane region" description="Helical" evidence="1">
    <location>
        <begin position="12"/>
        <end position="30"/>
    </location>
</feature>
<keyword evidence="1" id="KW-0812">Transmembrane</keyword>
<dbReference type="RefSeq" id="WP_140961111.1">
    <property type="nucleotide sequence ID" value="NZ_VEVQ02000003.1"/>
</dbReference>
<reference evidence="2 3" key="3">
    <citation type="submission" date="2020-02" db="EMBL/GenBank/DDBJ databases">
        <title>Flavobacterium profundi sp. nov., isolated from a deep-sea seamount.</title>
        <authorList>
            <person name="Zhang D.-C."/>
        </authorList>
    </citation>
    <scope>NUCLEOTIDE SEQUENCE [LARGE SCALE GENOMIC DNA]</scope>
    <source>
        <strain evidence="2 3">EC11</strain>
    </source>
</reference>
<comment type="caution">
    <text evidence="2">The sequence shown here is derived from an EMBL/GenBank/DDBJ whole genome shotgun (WGS) entry which is preliminary data.</text>
</comment>
<feature type="transmembrane region" description="Helical" evidence="1">
    <location>
        <begin position="149"/>
        <end position="168"/>
    </location>
</feature>
<keyword evidence="1" id="KW-1133">Transmembrane helix</keyword>
<evidence type="ECO:0000313" key="2">
    <source>
        <dbReference type="EMBL" id="NHN25197.1"/>
    </source>
</evidence>
<dbReference type="EMBL" id="VEVQ02000003">
    <property type="protein sequence ID" value="NHN25197.1"/>
    <property type="molecule type" value="Genomic_DNA"/>
</dbReference>
<dbReference type="Pfam" id="PF13858">
    <property type="entry name" value="DUF4199"/>
    <property type="match status" value="1"/>
</dbReference>
<protein>
    <submittedName>
        <fullName evidence="2">DUF4199 domain-containing protein</fullName>
    </submittedName>
</protein>
<dbReference type="InterPro" id="IPR025250">
    <property type="entry name" value="DUF4199"/>
</dbReference>
<evidence type="ECO:0000313" key="3">
    <source>
        <dbReference type="Proteomes" id="UP000817854"/>
    </source>
</evidence>
<proteinExistence type="predicted"/>
<reference evidence="3" key="1">
    <citation type="submission" date="2019-05" db="EMBL/GenBank/DDBJ databases">
        <title>Flavobacterium profundi sp. nov., isolated from a deep-sea seamount.</title>
        <authorList>
            <person name="Zhang D.-C."/>
        </authorList>
    </citation>
    <scope>NUCLEOTIDE SEQUENCE [LARGE SCALE GENOMIC DNA]</scope>
    <source>
        <strain evidence="3">EC11</strain>
    </source>
</reference>
<evidence type="ECO:0000256" key="1">
    <source>
        <dbReference type="SAM" id="Phobius"/>
    </source>
</evidence>
<organism evidence="2 3">
    <name type="scientific">Flavobacterium jejuense</name>
    <dbReference type="NCBI Taxonomy" id="1544455"/>
    <lineage>
        <taxon>Bacteria</taxon>
        <taxon>Pseudomonadati</taxon>
        <taxon>Bacteroidota</taxon>
        <taxon>Flavobacteriia</taxon>
        <taxon>Flavobacteriales</taxon>
        <taxon>Flavobacteriaceae</taxon>
        <taxon>Flavobacterium</taxon>
    </lineage>
</organism>
<gene>
    <name evidence="2" type="ORF">FIA58_005845</name>
</gene>
<accession>A0ABX0IQM9</accession>
<feature type="transmembrane region" description="Helical" evidence="1">
    <location>
        <begin position="36"/>
        <end position="56"/>
    </location>
</feature>
<keyword evidence="3" id="KW-1185">Reference proteome</keyword>
<dbReference type="Proteomes" id="UP000817854">
    <property type="component" value="Unassembled WGS sequence"/>
</dbReference>